<comment type="caution">
    <text evidence="2">The sequence shown here is derived from an EMBL/GenBank/DDBJ whole genome shotgun (WGS) entry which is preliminary data.</text>
</comment>
<gene>
    <name evidence="2" type="ORF">KUTeg_012174</name>
</gene>
<reference evidence="2 3" key="1">
    <citation type="submission" date="2022-12" db="EMBL/GenBank/DDBJ databases">
        <title>Chromosome-level genome of Tegillarca granosa.</title>
        <authorList>
            <person name="Kim J."/>
        </authorList>
    </citation>
    <scope>NUCLEOTIDE SEQUENCE [LARGE SCALE GENOMIC DNA]</scope>
    <source>
        <strain evidence="2">Teg-2019</strain>
        <tissue evidence="2">Adductor muscle</tissue>
    </source>
</reference>
<proteinExistence type="predicted"/>
<name>A0ABQ9EYS0_TEGGR</name>
<organism evidence="2 3">
    <name type="scientific">Tegillarca granosa</name>
    <name type="common">Malaysian cockle</name>
    <name type="synonym">Anadara granosa</name>
    <dbReference type="NCBI Taxonomy" id="220873"/>
    <lineage>
        <taxon>Eukaryota</taxon>
        <taxon>Metazoa</taxon>
        <taxon>Spiralia</taxon>
        <taxon>Lophotrochozoa</taxon>
        <taxon>Mollusca</taxon>
        <taxon>Bivalvia</taxon>
        <taxon>Autobranchia</taxon>
        <taxon>Pteriomorphia</taxon>
        <taxon>Arcoida</taxon>
        <taxon>Arcoidea</taxon>
        <taxon>Arcidae</taxon>
        <taxon>Tegillarca</taxon>
    </lineage>
</organism>
<feature type="compositionally biased region" description="Basic and acidic residues" evidence="1">
    <location>
        <begin position="103"/>
        <end position="124"/>
    </location>
</feature>
<evidence type="ECO:0000256" key="1">
    <source>
        <dbReference type="SAM" id="MobiDB-lite"/>
    </source>
</evidence>
<keyword evidence="3" id="KW-1185">Reference proteome</keyword>
<dbReference type="EMBL" id="JARBDR010000640">
    <property type="protein sequence ID" value="KAJ8310309.1"/>
    <property type="molecule type" value="Genomic_DNA"/>
</dbReference>
<evidence type="ECO:0000313" key="3">
    <source>
        <dbReference type="Proteomes" id="UP001217089"/>
    </source>
</evidence>
<feature type="region of interest" description="Disordered" evidence="1">
    <location>
        <begin position="62"/>
        <end position="168"/>
    </location>
</feature>
<protein>
    <submittedName>
        <fullName evidence="2">Uncharacterized protein</fullName>
    </submittedName>
</protein>
<sequence length="168" mass="18873">MALRPCADAEDPMECLHGILMHNDEKVGEDHKAEDQYLRFKSELETGKKDIGVKNAEEMFHGDLMHGGDGNYNHQGELLPKEAPKDIGPEDLGQYMHGVLMHGDTEPGKDHSHDHKKKLEEAKPKGKILPPDSEQMMHGVLMHGDENANLNHDHEGKKEEKTKDKSSQ</sequence>
<accession>A0ABQ9EYS0</accession>
<evidence type="ECO:0000313" key="2">
    <source>
        <dbReference type="EMBL" id="KAJ8310309.1"/>
    </source>
</evidence>
<feature type="compositionally biased region" description="Basic and acidic residues" evidence="1">
    <location>
        <begin position="143"/>
        <end position="168"/>
    </location>
</feature>
<feature type="compositionally biased region" description="Basic and acidic residues" evidence="1">
    <location>
        <begin position="79"/>
        <end position="88"/>
    </location>
</feature>
<dbReference type="Proteomes" id="UP001217089">
    <property type="component" value="Unassembled WGS sequence"/>
</dbReference>